<dbReference type="RefSeq" id="WP_123120186.1">
    <property type="nucleotide sequence ID" value="NZ_RJJR01000005.1"/>
</dbReference>
<keyword evidence="1" id="KW-1133">Transmembrane helix</keyword>
<keyword evidence="4" id="KW-1185">Reference proteome</keyword>
<evidence type="ECO:0000313" key="4">
    <source>
        <dbReference type="Proteomes" id="UP000267223"/>
    </source>
</evidence>
<dbReference type="PANTHER" id="PTHR34220:SF7">
    <property type="entry name" value="SENSOR HISTIDINE KINASE YPDA"/>
    <property type="match status" value="1"/>
</dbReference>
<evidence type="ECO:0000256" key="1">
    <source>
        <dbReference type="SAM" id="Phobius"/>
    </source>
</evidence>
<comment type="caution">
    <text evidence="3">The sequence shown here is derived from an EMBL/GenBank/DDBJ whole genome shotgun (WGS) entry which is preliminary data.</text>
</comment>
<dbReference type="PANTHER" id="PTHR34220">
    <property type="entry name" value="SENSOR HISTIDINE KINASE YPDA"/>
    <property type="match status" value="1"/>
</dbReference>
<gene>
    <name evidence="3" type="ORF">EFY79_08070</name>
</gene>
<proteinExistence type="predicted"/>
<dbReference type="GO" id="GO:0000155">
    <property type="term" value="F:phosphorelay sensor kinase activity"/>
    <property type="evidence" value="ECO:0007669"/>
    <property type="project" value="InterPro"/>
</dbReference>
<dbReference type="GO" id="GO:0016020">
    <property type="term" value="C:membrane"/>
    <property type="evidence" value="ECO:0007669"/>
    <property type="project" value="InterPro"/>
</dbReference>
<dbReference type="OrthoDB" id="9809908at2"/>
<keyword evidence="1" id="KW-0812">Transmembrane</keyword>
<evidence type="ECO:0000313" key="3">
    <source>
        <dbReference type="EMBL" id="RNI37345.1"/>
    </source>
</evidence>
<dbReference type="Proteomes" id="UP000267223">
    <property type="component" value="Unassembled WGS sequence"/>
</dbReference>
<feature type="transmembrane region" description="Helical" evidence="1">
    <location>
        <begin position="9"/>
        <end position="30"/>
    </location>
</feature>
<dbReference type="AlphaFoldDB" id="A0A3M9NIQ6"/>
<reference evidence="3 4" key="1">
    <citation type="submission" date="2018-11" db="EMBL/GenBank/DDBJ databases">
        <title>Draft genome sequence of Ferruginibacter sp. BO-59.</title>
        <authorList>
            <person name="Im W.T."/>
        </authorList>
    </citation>
    <scope>NUCLEOTIDE SEQUENCE [LARGE SCALE GENOMIC DNA]</scope>
    <source>
        <strain evidence="3 4">BO-59</strain>
    </source>
</reference>
<keyword evidence="1" id="KW-0472">Membrane</keyword>
<protein>
    <recommendedName>
        <fullName evidence="2">Signal transduction histidine kinase internal region domain-containing protein</fullName>
    </recommendedName>
</protein>
<sequence length="349" mass="41567">MKKDKLNKVYLWSFLLTMPAITIILCYIMYGQRLFYEWKLWIYGFFTIYLIGCLMWWVRYQYDKFLFERYPHIEQTRHRVFYKILVNIFILSPSALLVLFVFDRFHIGGYYRVPGDATSMLIVGFSTNLILETFFEAIYSIEKFKDSLYEKEMLEQMNLRQEFDNLKGKVNPHFLFNCFNTLSSLISENKELAEKFLDELSKVYRYLLRNNEDGMSTVESEMKFIQNYFQLMNTRHGDGIRLNMQIDKKYHPYIIPSLSVQLLVENAIKHNVVSRQMPLSIEIFTTEGKQLVVNNNLNEKAHKEHSTSIGLHNIESKYKLMNQEGFQVVHGEKNFMVVLPMIWKAKNAL</sequence>
<dbReference type="Pfam" id="PF06580">
    <property type="entry name" value="His_kinase"/>
    <property type="match status" value="1"/>
</dbReference>
<feature type="transmembrane region" description="Helical" evidence="1">
    <location>
        <begin position="122"/>
        <end position="141"/>
    </location>
</feature>
<feature type="domain" description="Signal transduction histidine kinase internal region" evidence="2">
    <location>
        <begin position="162"/>
        <end position="238"/>
    </location>
</feature>
<evidence type="ECO:0000259" key="2">
    <source>
        <dbReference type="Pfam" id="PF06580"/>
    </source>
</evidence>
<dbReference type="InterPro" id="IPR050640">
    <property type="entry name" value="Bact_2-comp_sensor_kinase"/>
</dbReference>
<feature type="transmembrane region" description="Helical" evidence="1">
    <location>
        <begin position="80"/>
        <end position="102"/>
    </location>
</feature>
<organism evidence="3 4">
    <name type="scientific">Hanamia caeni</name>
    <dbReference type="NCBI Taxonomy" id="2294116"/>
    <lineage>
        <taxon>Bacteria</taxon>
        <taxon>Pseudomonadati</taxon>
        <taxon>Bacteroidota</taxon>
        <taxon>Chitinophagia</taxon>
        <taxon>Chitinophagales</taxon>
        <taxon>Chitinophagaceae</taxon>
        <taxon>Hanamia</taxon>
    </lineage>
</organism>
<name>A0A3M9NIQ6_9BACT</name>
<accession>A0A3M9NIQ6</accession>
<feature type="transmembrane region" description="Helical" evidence="1">
    <location>
        <begin position="42"/>
        <end position="60"/>
    </location>
</feature>
<dbReference type="InterPro" id="IPR010559">
    <property type="entry name" value="Sig_transdc_His_kin_internal"/>
</dbReference>
<dbReference type="EMBL" id="RJJR01000005">
    <property type="protein sequence ID" value="RNI37345.1"/>
    <property type="molecule type" value="Genomic_DNA"/>
</dbReference>